<sequence>MRRLRIISVALLVCIGLVGCGSGEDHKFPNRISPDIGPDGTKTLRKGNGAEPQTLDPAQASGVPAANVLYDMYEGLVTYSRTGDVIPGVAKSWDVSDDGKTYIFHLRHDARWSNGKPVTAQDFVFSLRRAVAPATASPYADIHSPIVNASAITSGKKDPSTLGVTAIDAHTLKIQLHDRTPFFLQTLAHPSSYPVYPPAVKQWGNQFTQPAHAVSDGAYVLKSWQVNNKIVLTRNRYYRDNKDTKIDRVVYSPIGDSNSELSRYQSGALDFTYSAPSSKLEAIHKHIPKQMHAVPGLGLYYFGFNVTRPPFKDNPKLRMALSMALDRRIIVQKILRGGQPPGFSYIPGDMHGYDSVTYPWTNWPDKKREAMARKLYHEAGYSKDHPLKVKLLYPSSESNKQIAIVASAMWRRVLGADVIPWNQEWKVYLSTVHRHIDTTLFFAGWIGDYQDPNTFLSILNSHSGNNEPGWDNAEYDRLQSASEHMPNGPQRTAVMHKAEALILKQNPVVPLWFVTNHHLIKPYVKGFVGNPLDVYLTRYLNIVPAGQKGGGS</sequence>
<evidence type="ECO:0000256" key="3">
    <source>
        <dbReference type="ARBA" id="ARBA00022448"/>
    </source>
</evidence>
<name>A0A084II70_SALHC</name>
<evidence type="ECO:0000313" key="7">
    <source>
        <dbReference type="EMBL" id="KEZ76404.1"/>
    </source>
</evidence>
<dbReference type="EMBL" id="APNK01000030">
    <property type="protein sequence ID" value="KEZ76404.1"/>
    <property type="molecule type" value="Genomic_DNA"/>
</dbReference>
<dbReference type="eggNOG" id="COG4166">
    <property type="taxonomic scope" value="Bacteria"/>
</dbReference>
<protein>
    <submittedName>
        <fullName evidence="7">Family 5 extracellular solute-binding protein</fullName>
    </submittedName>
</protein>
<dbReference type="GO" id="GO:0043190">
    <property type="term" value="C:ATP-binding cassette (ABC) transporter complex"/>
    <property type="evidence" value="ECO:0007669"/>
    <property type="project" value="InterPro"/>
</dbReference>
<keyword evidence="4" id="KW-0732">Signal</keyword>
<feature type="region of interest" description="Disordered" evidence="5">
    <location>
        <begin position="35"/>
        <end position="58"/>
    </location>
</feature>
<evidence type="ECO:0000313" key="8">
    <source>
        <dbReference type="Proteomes" id="UP000028302"/>
    </source>
</evidence>
<dbReference type="PANTHER" id="PTHR30290:SF10">
    <property type="entry name" value="PERIPLASMIC OLIGOPEPTIDE-BINDING PROTEIN-RELATED"/>
    <property type="match status" value="1"/>
</dbReference>
<dbReference type="STRING" id="1304275.C41B8_14975"/>
<reference evidence="7 8" key="1">
    <citation type="submission" date="2013-03" db="EMBL/GenBank/DDBJ databases">
        <title>Salinisphaera hydrothermalis C41B8 Genome Sequencing.</title>
        <authorList>
            <person name="Li C."/>
            <person name="Lai Q."/>
            <person name="Shao Z."/>
        </authorList>
    </citation>
    <scope>NUCLEOTIDE SEQUENCE [LARGE SCALE GENOMIC DNA]</scope>
    <source>
        <strain evidence="7 8">C41B8</strain>
    </source>
</reference>
<comment type="similarity">
    <text evidence="2">Belongs to the bacterial solute-binding protein 5 family.</text>
</comment>
<evidence type="ECO:0000256" key="4">
    <source>
        <dbReference type="ARBA" id="ARBA00022729"/>
    </source>
</evidence>
<dbReference type="CDD" id="cd08504">
    <property type="entry name" value="PBP2_OppA"/>
    <property type="match status" value="1"/>
</dbReference>
<dbReference type="Proteomes" id="UP000028302">
    <property type="component" value="Unassembled WGS sequence"/>
</dbReference>
<dbReference type="SUPFAM" id="SSF53850">
    <property type="entry name" value="Periplasmic binding protein-like II"/>
    <property type="match status" value="1"/>
</dbReference>
<evidence type="ECO:0000256" key="2">
    <source>
        <dbReference type="ARBA" id="ARBA00005695"/>
    </source>
</evidence>
<dbReference type="InterPro" id="IPR039424">
    <property type="entry name" value="SBP_5"/>
</dbReference>
<dbReference type="RefSeq" id="WP_051883620.1">
    <property type="nucleotide sequence ID" value="NZ_APNK01000030.1"/>
</dbReference>
<dbReference type="GO" id="GO:0030288">
    <property type="term" value="C:outer membrane-bounded periplasmic space"/>
    <property type="evidence" value="ECO:0007669"/>
    <property type="project" value="TreeGrafter"/>
</dbReference>
<dbReference type="Gene3D" id="3.90.76.10">
    <property type="entry name" value="Dipeptide-binding Protein, Domain 1"/>
    <property type="match status" value="1"/>
</dbReference>
<comment type="subcellular location">
    <subcellularLocation>
        <location evidence="1">Cell envelope</location>
    </subcellularLocation>
</comment>
<dbReference type="Gene3D" id="3.10.105.10">
    <property type="entry name" value="Dipeptide-binding Protein, Domain 3"/>
    <property type="match status" value="1"/>
</dbReference>
<keyword evidence="8" id="KW-1185">Reference proteome</keyword>
<keyword evidence="3" id="KW-0813">Transport</keyword>
<proteinExistence type="inferred from homology"/>
<dbReference type="InterPro" id="IPR000914">
    <property type="entry name" value="SBP_5_dom"/>
</dbReference>
<dbReference type="PROSITE" id="PS51257">
    <property type="entry name" value="PROKAR_LIPOPROTEIN"/>
    <property type="match status" value="1"/>
</dbReference>
<evidence type="ECO:0000259" key="6">
    <source>
        <dbReference type="Pfam" id="PF00496"/>
    </source>
</evidence>
<comment type="caution">
    <text evidence="7">The sequence shown here is derived from an EMBL/GenBank/DDBJ whole genome shotgun (WGS) entry which is preliminary data.</text>
</comment>
<feature type="domain" description="Solute-binding protein family 5" evidence="6">
    <location>
        <begin position="85"/>
        <end position="466"/>
    </location>
</feature>
<evidence type="ECO:0000256" key="5">
    <source>
        <dbReference type="SAM" id="MobiDB-lite"/>
    </source>
</evidence>
<dbReference type="FunFam" id="3.90.76.10:FF:000001">
    <property type="entry name" value="Oligopeptide ABC transporter substrate-binding protein"/>
    <property type="match status" value="1"/>
</dbReference>
<organism evidence="7 8">
    <name type="scientific">Salinisphaera hydrothermalis (strain C41B8)</name>
    <dbReference type="NCBI Taxonomy" id="1304275"/>
    <lineage>
        <taxon>Bacteria</taxon>
        <taxon>Pseudomonadati</taxon>
        <taxon>Pseudomonadota</taxon>
        <taxon>Gammaproteobacteria</taxon>
        <taxon>Salinisphaerales</taxon>
        <taxon>Salinisphaeraceae</taxon>
        <taxon>Salinisphaera</taxon>
    </lineage>
</organism>
<accession>A0A084II70</accession>
<dbReference type="Pfam" id="PF00496">
    <property type="entry name" value="SBP_bac_5"/>
    <property type="match status" value="1"/>
</dbReference>
<evidence type="ECO:0000256" key="1">
    <source>
        <dbReference type="ARBA" id="ARBA00004196"/>
    </source>
</evidence>
<dbReference type="GO" id="GO:0015833">
    <property type="term" value="P:peptide transport"/>
    <property type="evidence" value="ECO:0007669"/>
    <property type="project" value="TreeGrafter"/>
</dbReference>
<dbReference type="PATRIC" id="fig|1304275.5.peg.3060"/>
<dbReference type="InterPro" id="IPR030678">
    <property type="entry name" value="Peptide/Ni-bd"/>
</dbReference>
<dbReference type="GO" id="GO:1904680">
    <property type="term" value="F:peptide transmembrane transporter activity"/>
    <property type="evidence" value="ECO:0007669"/>
    <property type="project" value="TreeGrafter"/>
</dbReference>
<dbReference type="PANTHER" id="PTHR30290">
    <property type="entry name" value="PERIPLASMIC BINDING COMPONENT OF ABC TRANSPORTER"/>
    <property type="match status" value="1"/>
</dbReference>
<dbReference type="Gene3D" id="3.40.190.10">
    <property type="entry name" value="Periplasmic binding protein-like II"/>
    <property type="match status" value="1"/>
</dbReference>
<gene>
    <name evidence="7" type="ORF">C41B8_14975</name>
</gene>
<dbReference type="PIRSF" id="PIRSF002741">
    <property type="entry name" value="MppA"/>
    <property type="match status" value="1"/>
</dbReference>
<dbReference type="AlphaFoldDB" id="A0A084II70"/>